<keyword evidence="10 15" id="KW-0547">Nucleotide-binding</keyword>
<evidence type="ECO:0000259" key="16">
    <source>
        <dbReference type="Pfam" id="PF01502"/>
    </source>
</evidence>
<comment type="catalytic activity">
    <reaction evidence="2 15">
        <text>1-(5-phospho-beta-D-ribosyl)-ATP + H2O = 1-(5-phospho-beta-D-ribosyl)-5'-AMP + diphosphate + H(+)</text>
        <dbReference type="Rhea" id="RHEA:22828"/>
        <dbReference type="ChEBI" id="CHEBI:15377"/>
        <dbReference type="ChEBI" id="CHEBI:15378"/>
        <dbReference type="ChEBI" id="CHEBI:33019"/>
        <dbReference type="ChEBI" id="CHEBI:59457"/>
        <dbReference type="ChEBI" id="CHEBI:73183"/>
        <dbReference type="EC" id="3.6.1.31"/>
    </reaction>
</comment>
<reference evidence="17 18" key="1">
    <citation type="submission" date="2023-07" db="EMBL/GenBank/DDBJ databases">
        <title>Genomic Encyclopedia of Type Strains, Phase IV (KMG-IV): sequencing the most valuable type-strain genomes for metagenomic binning, comparative biology and taxonomic classification.</title>
        <authorList>
            <person name="Goeker M."/>
        </authorList>
    </citation>
    <scope>NUCLEOTIDE SEQUENCE [LARGE SCALE GENOMIC DNA]</scope>
    <source>
        <strain evidence="17 18">DSM 23837</strain>
    </source>
</reference>
<gene>
    <name evidence="15" type="primary">hisI</name>
    <name evidence="15" type="synonym">hisIE</name>
    <name evidence="17" type="ORF">J2S08_003300</name>
</gene>
<dbReference type="InterPro" id="IPR038019">
    <property type="entry name" value="PRib_AMP_CycHydrolase_sf"/>
</dbReference>
<evidence type="ECO:0000256" key="1">
    <source>
        <dbReference type="ARBA" id="ARBA00000024"/>
    </source>
</evidence>
<dbReference type="HAMAP" id="MF_01020">
    <property type="entry name" value="HisE"/>
    <property type="match status" value="1"/>
</dbReference>
<evidence type="ECO:0000256" key="2">
    <source>
        <dbReference type="ARBA" id="ARBA00001460"/>
    </source>
</evidence>
<dbReference type="SUPFAM" id="SSF101386">
    <property type="entry name" value="all-alpha NTP pyrophosphatases"/>
    <property type="match status" value="1"/>
</dbReference>
<comment type="pathway">
    <text evidence="5 15">Amino-acid biosynthesis; L-histidine biosynthesis; L-histidine from 5-phospho-alpha-D-ribose 1-diphosphate: step 2/9.</text>
</comment>
<proteinExistence type="inferred from homology"/>
<dbReference type="EC" id="3.5.4.19" evidence="15"/>
<evidence type="ECO:0000256" key="10">
    <source>
        <dbReference type="ARBA" id="ARBA00022741"/>
    </source>
</evidence>
<sequence>MKIDFSKGLVPAIVVNHKTNAVLMLAYMNEEAYEKTLETKETWFYSRSRKTLWNKGETSGNKQIVQSIQLDCDKDTLLIRVDPLGPACHTGKESCFIQTVLDNNQSKMKEAKTRSIYEEVMLEIEDRKTEPIPNSYTNYLLKKGIDKIGKKVIEEAGEIVIAAKNNDRNDIIAECSDLFYHCFVLLAERNVSLVEVEKELRHRFAKKGNNKGERRPIKEW</sequence>
<dbReference type="InterPro" id="IPR021130">
    <property type="entry name" value="PRib-ATP_PPHydrolase-like"/>
</dbReference>
<dbReference type="GO" id="GO:0004635">
    <property type="term" value="F:phosphoribosyl-AMP cyclohydrolase activity"/>
    <property type="evidence" value="ECO:0007669"/>
    <property type="project" value="UniProtKB-EC"/>
</dbReference>
<dbReference type="InterPro" id="IPR002496">
    <property type="entry name" value="PRib_AMP_CycHydrolase_dom"/>
</dbReference>
<comment type="catalytic activity">
    <reaction evidence="1 15">
        <text>1-(5-phospho-beta-D-ribosyl)-5'-AMP + H2O = 1-(5-phospho-beta-D-ribosyl)-5-[(5-phospho-beta-D-ribosylamino)methylideneamino]imidazole-4-carboxamide</text>
        <dbReference type="Rhea" id="RHEA:20049"/>
        <dbReference type="ChEBI" id="CHEBI:15377"/>
        <dbReference type="ChEBI" id="CHEBI:58435"/>
        <dbReference type="ChEBI" id="CHEBI:59457"/>
        <dbReference type="EC" id="3.5.4.19"/>
    </reaction>
</comment>
<comment type="pathway">
    <text evidence="4 15">Amino-acid biosynthesis; L-histidine biosynthesis; L-histidine from 5-phospho-alpha-D-ribose 1-diphosphate: step 3/9.</text>
</comment>
<protein>
    <recommendedName>
        <fullName evidence="15">Histidine biosynthesis bifunctional protein HisIE</fullName>
    </recommendedName>
    <domain>
        <recommendedName>
            <fullName evidence="15">Phosphoribosyl-AMP cyclohydrolase</fullName>
            <shortName evidence="15">PRA-CH</shortName>
            <ecNumber evidence="15">3.5.4.19</ecNumber>
        </recommendedName>
    </domain>
    <domain>
        <recommendedName>
            <fullName evidence="15">Phosphoribosyl-ATP pyrophosphatase</fullName>
            <shortName evidence="15">PRA-PH</shortName>
            <ecNumber evidence="15">3.6.1.31</ecNumber>
        </recommendedName>
    </domain>
</protein>
<feature type="domain" description="Phosphoribosyl-AMP cyclohydrolase" evidence="16">
    <location>
        <begin position="24"/>
        <end position="96"/>
    </location>
</feature>
<dbReference type="NCBIfam" id="NF000768">
    <property type="entry name" value="PRK00051.1"/>
    <property type="match status" value="1"/>
</dbReference>
<dbReference type="Pfam" id="PF01502">
    <property type="entry name" value="PRA-CH"/>
    <property type="match status" value="1"/>
</dbReference>
<evidence type="ECO:0000256" key="9">
    <source>
        <dbReference type="ARBA" id="ARBA00022605"/>
    </source>
</evidence>
<dbReference type="HAMAP" id="MF_01019">
    <property type="entry name" value="HisIE"/>
    <property type="match status" value="1"/>
</dbReference>
<keyword evidence="13 15" id="KW-0368">Histidine biosynthesis</keyword>
<dbReference type="EC" id="3.6.1.31" evidence="15"/>
<dbReference type="Gene3D" id="3.10.20.810">
    <property type="entry name" value="Phosphoribosyl-AMP cyclohydrolase"/>
    <property type="match status" value="1"/>
</dbReference>
<evidence type="ECO:0000256" key="11">
    <source>
        <dbReference type="ARBA" id="ARBA00022801"/>
    </source>
</evidence>
<accession>A0ABT9WXC9</accession>
<dbReference type="Pfam" id="PF01503">
    <property type="entry name" value="PRA-PH"/>
    <property type="match status" value="1"/>
</dbReference>
<dbReference type="SUPFAM" id="SSF141734">
    <property type="entry name" value="HisI-like"/>
    <property type="match status" value="1"/>
</dbReference>
<evidence type="ECO:0000256" key="12">
    <source>
        <dbReference type="ARBA" id="ARBA00022840"/>
    </source>
</evidence>
<evidence type="ECO:0000256" key="6">
    <source>
        <dbReference type="ARBA" id="ARBA00007731"/>
    </source>
</evidence>
<evidence type="ECO:0000256" key="5">
    <source>
        <dbReference type="ARBA" id="ARBA00005204"/>
    </source>
</evidence>
<dbReference type="InterPro" id="IPR008179">
    <property type="entry name" value="HisE"/>
</dbReference>
<comment type="similarity">
    <text evidence="6 15">In the C-terminal section; belongs to the PRA-PH family.</text>
</comment>
<evidence type="ECO:0000313" key="17">
    <source>
        <dbReference type="EMBL" id="MDQ0177420.1"/>
    </source>
</evidence>
<dbReference type="GO" id="GO:0004636">
    <property type="term" value="F:phosphoribosyl-ATP diphosphatase activity"/>
    <property type="evidence" value="ECO:0007669"/>
    <property type="project" value="UniProtKB-EC"/>
</dbReference>
<dbReference type="NCBIfam" id="NF002747">
    <property type="entry name" value="PRK02759.1"/>
    <property type="match status" value="1"/>
</dbReference>
<keyword evidence="8 15" id="KW-0963">Cytoplasm</keyword>
<dbReference type="NCBIfam" id="TIGR03188">
    <property type="entry name" value="histidine_hisI"/>
    <property type="match status" value="1"/>
</dbReference>
<feature type="region of interest" description="Phosphoribosyl-AMP cyclohydrolase" evidence="15">
    <location>
        <begin position="1"/>
        <end position="116"/>
    </location>
</feature>
<name>A0ABT9WXC9_9BACI</name>
<evidence type="ECO:0000256" key="14">
    <source>
        <dbReference type="ARBA" id="ARBA00023268"/>
    </source>
</evidence>
<evidence type="ECO:0000256" key="8">
    <source>
        <dbReference type="ARBA" id="ARBA00022490"/>
    </source>
</evidence>
<evidence type="ECO:0000256" key="15">
    <source>
        <dbReference type="HAMAP-Rule" id="MF_01019"/>
    </source>
</evidence>
<evidence type="ECO:0000256" key="3">
    <source>
        <dbReference type="ARBA" id="ARBA00004496"/>
    </source>
</evidence>
<keyword evidence="18" id="KW-1185">Reference proteome</keyword>
<keyword evidence="11 15" id="KW-0378">Hydrolase</keyword>
<comment type="caution">
    <text evidence="17">The sequence shown here is derived from an EMBL/GenBank/DDBJ whole genome shotgun (WGS) entry which is preliminary data.</text>
</comment>
<evidence type="ECO:0000256" key="4">
    <source>
        <dbReference type="ARBA" id="ARBA00005169"/>
    </source>
</evidence>
<evidence type="ECO:0000256" key="7">
    <source>
        <dbReference type="ARBA" id="ARBA00008299"/>
    </source>
</evidence>
<keyword evidence="14 15" id="KW-0511">Multifunctional enzyme</keyword>
<dbReference type="InterPro" id="IPR023019">
    <property type="entry name" value="His_synth_HisIE"/>
</dbReference>
<comment type="similarity">
    <text evidence="7 15">In the N-terminal section; belongs to the PRA-CH family.</text>
</comment>
<dbReference type="RefSeq" id="WP_307231379.1">
    <property type="nucleotide sequence ID" value="NZ_JAUSTT010000022.1"/>
</dbReference>
<dbReference type="Proteomes" id="UP001223586">
    <property type="component" value="Unassembled WGS sequence"/>
</dbReference>
<organism evidence="17 18">
    <name type="scientific">Bacillus chungangensis</name>
    <dbReference type="NCBI Taxonomy" id="587633"/>
    <lineage>
        <taxon>Bacteria</taxon>
        <taxon>Bacillati</taxon>
        <taxon>Bacillota</taxon>
        <taxon>Bacilli</taxon>
        <taxon>Bacillales</taxon>
        <taxon>Bacillaceae</taxon>
        <taxon>Bacillus</taxon>
    </lineage>
</organism>
<dbReference type="PANTHER" id="PTHR42945">
    <property type="entry name" value="HISTIDINE BIOSYNTHESIS BIFUNCTIONAL PROTEIN"/>
    <property type="match status" value="1"/>
</dbReference>
<dbReference type="CDD" id="cd11534">
    <property type="entry name" value="NTP-PPase_HisIE_like"/>
    <property type="match status" value="1"/>
</dbReference>
<comment type="subcellular location">
    <subcellularLocation>
        <location evidence="3 15">Cytoplasm</location>
    </subcellularLocation>
</comment>
<dbReference type="EMBL" id="JAUSTT010000022">
    <property type="protein sequence ID" value="MDQ0177420.1"/>
    <property type="molecule type" value="Genomic_DNA"/>
</dbReference>
<dbReference type="Gene3D" id="1.10.287.1080">
    <property type="entry name" value="MazG-like"/>
    <property type="match status" value="1"/>
</dbReference>
<keyword evidence="9 15" id="KW-0028">Amino-acid biosynthesis</keyword>
<evidence type="ECO:0000313" key="18">
    <source>
        <dbReference type="Proteomes" id="UP001223586"/>
    </source>
</evidence>
<evidence type="ECO:0000256" key="13">
    <source>
        <dbReference type="ARBA" id="ARBA00023102"/>
    </source>
</evidence>
<keyword evidence="12 15" id="KW-0067">ATP-binding</keyword>
<dbReference type="PANTHER" id="PTHR42945:SF9">
    <property type="entry name" value="HISTIDINE BIOSYNTHESIS BIFUNCTIONAL PROTEIN HISIE"/>
    <property type="match status" value="1"/>
</dbReference>
<feature type="region of interest" description="Phosphoribosyl-ATP pyrophosphohydrolase" evidence="15">
    <location>
        <begin position="117"/>
        <end position="220"/>
    </location>
</feature>